<evidence type="ECO:0000256" key="5">
    <source>
        <dbReference type="ARBA" id="ARBA00022821"/>
    </source>
</evidence>
<dbReference type="Gene3D" id="1.20.5.4130">
    <property type="match status" value="1"/>
</dbReference>
<dbReference type="FunFam" id="3.40.50.300:FF:001091">
    <property type="entry name" value="Probable disease resistance protein At1g61300"/>
    <property type="match status" value="1"/>
</dbReference>
<comment type="similarity">
    <text evidence="1">Belongs to the disease resistance NB-LRR family.</text>
</comment>
<sequence>MSFVLTALGWLGEHFIGSLVEKLADFTVQFGAEEGLQDDLIKLKTSLHQIQFTIIQAENIWIQDQELRGRFNELLIQLKDEAYDADHLLDEFHFRVLQQQAEQRGDKASHQSSSSSSLPPKKKRRLSVREIKGRLDRLADAFRIVMASLDADGRRIKQLETSETRRTTSVPFATQMFGRDKELKELVELLLQSPHGSPASNHSVSVLAIVGIGGVGKTTLSQLACIHESMEKYFRHMIWVCVSDDFSVERITKEIVESATQRKCDSMNFDTLQKNLKRLPSDRFLLVLDDVRNAEKHKWESLCAPLRWGVAGSKILVTTRSTKIADIVGGEQPIHLKCLDEESCWEFFKKCAFGSQNPGDHPQLEAIAKKIVRKLGGLPLAARTLGALLSVRMDEQHWRSIMECEIRGYIPQALKRLVIRGDT</sequence>
<feature type="domain" description="NB-ARC" evidence="8">
    <location>
        <begin position="201"/>
        <end position="354"/>
    </location>
</feature>
<dbReference type="PANTHER" id="PTHR36766">
    <property type="entry name" value="PLANT BROAD-SPECTRUM MILDEW RESISTANCE PROTEIN RPW8"/>
    <property type="match status" value="1"/>
</dbReference>
<dbReference type="Gene3D" id="1.10.8.430">
    <property type="entry name" value="Helical domain of apoptotic protease-activating factors"/>
    <property type="match status" value="1"/>
</dbReference>
<dbReference type="Gene3D" id="3.40.50.300">
    <property type="entry name" value="P-loop containing nucleotide triphosphate hydrolases"/>
    <property type="match status" value="1"/>
</dbReference>
<dbReference type="Proteomes" id="UP000012960">
    <property type="component" value="Unplaced"/>
</dbReference>
<dbReference type="OMA" id="MIAWHAS"/>
<dbReference type="GO" id="GO:0006952">
    <property type="term" value="P:defense response"/>
    <property type="evidence" value="ECO:0007669"/>
    <property type="project" value="UniProtKB-KW"/>
</dbReference>
<evidence type="ECO:0000313" key="10">
    <source>
        <dbReference type="EMBL" id="CAG1834866.1"/>
    </source>
</evidence>
<dbReference type="FunCoup" id="A0A804KIE3">
    <property type="interactions" value="2"/>
</dbReference>
<keyword evidence="2" id="KW-0433">Leucine-rich repeat</keyword>
<evidence type="ECO:0000256" key="2">
    <source>
        <dbReference type="ARBA" id="ARBA00022614"/>
    </source>
</evidence>
<dbReference type="InParanoid" id="A0A804KIE3"/>
<dbReference type="GO" id="GO:0005524">
    <property type="term" value="F:ATP binding"/>
    <property type="evidence" value="ECO:0007669"/>
    <property type="project" value="UniProtKB-KW"/>
</dbReference>
<reference evidence="10" key="1">
    <citation type="submission" date="2021-03" db="EMBL/GenBank/DDBJ databases">
        <authorList>
            <consortium name="Genoscope - CEA"/>
            <person name="William W."/>
        </authorList>
    </citation>
    <scope>NUCLEOTIDE SEQUENCE</scope>
    <source>
        <strain evidence="10">Doubled-haploid Pahang</strain>
    </source>
</reference>
<keyword evidence="12" id="KW-1185">Reference proteome</keyword>
<dbReference type="Pfam" id="PF00931">
    <property type="entry name" value="NB-ARC"/>
    <property type="match status" value="1"/>
</dbReference>
<reference evidence="11" key="2">
    <citation type="submission" date="2021-05" db="UniProtKB">
        <authorList>
            <consortium name="EnsemblPlants"/>
        </authorList>
    </citation>
    <scope>IDENTIFICATION</scope>
    <source>
        <strain evidence="11">subsp. malaccensis</strain>
    </source>
</reference>
<name>A0A804KIE3_MUSAM</name>
<dbReference type="Pfam" id="PF18052">
    <property type="entry name" value="Rx_N"/>
    <property type="match status" value="1"/>
</dbReference>
<organism evidence="11 12">
    <name type="scientific">Musa acuminata subsp. malaccensis</name>
    <name type="common">Wild banana</name>
    <name type="synonym">Musa malaccensis</name>
    <dbReference type="NCBI Taxonomy" id="214687"/>
    <lineage>
        <taxon>Eukaryota</taxon>
        <taxon>Viridiplantae</taxon>
        <taxon>Streptophyta</taxon>
        <taxon>Embryophyta</taxon>
        <taxon>Tracheophyta</taxon>
        <taxon>Spermatophyta</taxon>
        <taxon>Magnoliopsida</taxon>
        <taxon>Liliopsida</taxon>
        <taxon>Zingiberales</taxon>
        <taxon>Musaceae</taxon>
        <taxon>Musa</taxon>
    </lineage>
</organism>
<evidence type="ECO:0000259" key="8">
    <source>
        <dbReference type="Pfam" id="PF00931"/>
    </source>
</evidence>
<evidence type="ECO:0000256" key="6">
    <source>
        <dbReference type="ARBA" id="ARBA00022840"/>
    </source>
</evidence>
<evidence type="ECO:0000313" key="11">
    <source>
        <dbReference type="EnsemblPlants" id="Ma09_p11250.1"/>
    </source>
</evidence>
<dbReference type="SUPFAM" id="SSF52540">
    <property type="entry name" value="P-loop containing nucleoside triphosphate hydrolases"/>
    <property type="match status" value="1"/>
</dbReference>
<dbReference type="InterPro" id="IPR041118">
    <property type="entry name" value="Rx_N"/>
</dbReference>
<accession>A0A804KIE3</accession>
<feature type="domain" description="Disease resistance N-terminal" evidence="9">
    <location>
        <begin position="15"/>
        <end position="109"/>
    </location>
</feature>
<protein>
    <submittedName>
        <fullName evidence="10">(wild Malaysian banana) hypothetical protein</fullName>
    </submittedName>
</protein>
<keyword evidence="4" id="KW-0547">Nucleotide-binding</keyword>
<evidence type="ECO:0000313" key="12">
    <source>
        <dbReference type="Proteomes" id="UP000012960"/>
    </source>
</evidence>
<evidence type="ECO:0000256" key="4">
    <source>
        <dbReference type="ARBA" id="ARBA00022741"/>
    </source>
</evidence>
<dbReference type="GO" id="GO:0043531">
    <property type="term" value="F:ADP binding"/>
    <property type="evidence" value="ECO:0007669"/>
    <property type="project" value="InterPro"/>
</dbReference>
<dbReference type="InterPro" id="IPR027417">
    <property type="entry name" value="P-loop_NTPase"/>
</dbReference>
<dbReference type="InterPro" id="IPR042197">
    <property type="entry name" value="Apaf_helical"/>
</dbReference>
<feature type="region of interest" description="Disordered" evidence="7">
    <location>
        <begin position="103"/>
        <end position="125"/>
    </location>
</feature>
<keyword evidence="5" id="KW-0611">Plant defense</keyword>
<dbReference type="PANTHER" id="PTHR36766:SF40">
    <property type="entry name" value="DISEASE RESISTANCE PROTEIN RGA3"/>
    <property type="match status" value="1"/>
</dbReference>
<evidence type="ECO:0000256" key="7">
    <source>
        <dbReference type="SAM" id="MobiDB-lite"/>
    </source>
</evidence>
<dbReference type="EnsemblPlants" id="Ma09_t11250.1">
    <property type="protein sequence ID" value="Ma09_p11250.1"/>
    <property type="gene ID" value="Ma09_g11250"/>
</dbReference>
<dbReference type="AlphaFoldDB" id="A0A804KIE3"/>
<keyword evidence="3" id="KW-0677">Repeat</keyword>
<gene>
    <name evidence="10" type="ORF">GSMUA_229710.1</name>
</gene>
<proteinExistence type="inferred from homology"/>
<dbReference type="InterPro" id="IPR002182">
    <property type="entry name" value="NB-ARC"/>
</dbReference>
<evidence type="ECO:0000259" key="9">
    <source>
        <dbReference type="Pfam" id="PF18052"/>
    </source>
</evidence>
<evidence type="ECO:0000256" key="1">
    <source>
        <dbReference type="ARBA" id="ARBA00008894"/>
    </source>
</evidence>
<evidence type="ECO:0000256" key="3">
    <source>
        <dbReference type="ARBA" id="ARBA00022737"/>
    </source>
</evidence>
<dbReference type="EMBL" id="HG996474">
    <property type="protein sequence ID" value="CAG1834866.1"/>
    <property type="molecule type" value="Genomic_DNA"/>
</dbReference>
<keyword evidence="6" id="KW-0067">ATP-binding</keyword>
<dbReference type="PRINTS" id="PR00364">
    <property type="entry name" value="DISEASERSIST"/>
</dbReference>
<dbReference type="Gramene" id="Ma09_t11250.1">
    <property type="protein sequence ID" value="Ma09_p11250.1"/>
    <property type="gene ID" value="Ma09_g11250"/>
</dbReference>